<evidence type="ECO:0000313" key="2">
    <source>
        <dbReference type="EMBL" id="QWW24439.1"/>
    </source>
</evidence>
<dbReference type="Proteomes" id="UP000825438">
    <property type="component" value="Chromosome IV"/>
</dbReference>
<feature type="transmembrane region" description="Helical" evidence="1">
    <location>
        <begin position="31"/>
        <end position="49"/>
    </location>
</feature>
<dbReference type="AlphaFoldDB" id="A0A8F2W2E5"/>
<protein>
    <submittedName>
        <fullName evidence="2">Uncharacterized protein</fullName>
    </submittedName>
</protein>
<keyword evidence="1" id="KW-0472">Membrane</keyword>
<dbReference type="EMBL" id="CP076752">
    <property type="protein sequence ID" value="QWW24439.1"/>
    <property type="molecule type" value="Genomic_DNA"/>
</dbReference>
<keyword evidence="1" id="KW-0812">Transmembrane</keyword>
<accession>A0A8F2W2E5</accession>
<sequence length="307" mass="34554">MHYSSLYTIHAKENLIRFATSQIFTFGKRNMLLFTLFPVLVLGVLQIHFENSNNFFNASNVALGPPGHEIKPGHVYSPDEGPYFALVDDDFVYEESFGALRRYVGKQQGLEEKDIAVIHVNIDEVVAETPDGATSPSRSIRGVDLKTKRRETGGHIEELNEALREVPGLIQRKVQYGIQALVVEIGRAIYGDYKVQSAREFTEGDYSYRITVATQKNKPSEAEAEEVLDSVAAWATEEPRLGIVDLAADKAYVADVISQALNQNITHGCLIRNSPRNWRSCVQFKSGSHDFMPCPNNWLNLEAWRDY</sequence>
<gene>
    <name evidence="2" type="ORF">CA7LBN_003296</name>
</gene>
<organism evidence="2">
    <name type="scientific">Candidozyma auris</name>
    <name type="common">Yeast</name>
    <name type="synonym">Candida auris</name>
    <dbReference type="NCBI Taxonomy" id="498019"/>
    <lineage>
        <taxon>Eukaryota</taxon>
        <taxon>Fungi</taxon>
        <taxon>Dikarya</taxon>
        <taxon>Ascomycota</taxon>
        <taxon>Saccharomycotina</taxon>
        <taxon>Pichiomycetes</taxon>
        <taxon>Metschnikowiaceae</taxon>
        <taxon>Candidozyma</taxon>
    </lineage>
</organism>
<keyword evidence="1" id="KW-1133">Transmembrane helix</keyword>
<reference evidence="2" key="1">
    <citation type="submission" date="2021-06" db="EMBL/GenBank/DDBJ databases">
        <title>Candida auris outbreak in lebanese hospital.</title>
        <authorList>
            <person name="Finianos M."/>
        </authorList>
    </citation>
    <scope>NUCLEOTIDE SEQUENCE</scope>
    <source>
        <strain evidence="2">CA7LBN</strain>
    </source>
</reference>
<evidence type="ECO:0000256" key="1">
    <source>
        <dbReference type="SAM" id="Phobius"/>
    </source>
</evidence>
<proteinExistence type="predicted"/>
<name>A0A8F2W2E5_CANAR</name>